<reference evidence="2" key="1">
    <citation type="submission" date="2021-02" db="EMBL/GenBank/DDBJ databases">
        <authorList>
            <person name="Nowell W R."/>
        </authorList>
    </citation>
    <scope>NUCLEOTIDE SEQUENCE</scope>
    <source>
        <strain evidence="2">Ploen Becks lab</strain>
    </source>
</reference>
<protein>
    <recommendedName>
        <fullName evidence="1">BTB domain-containing protein</fullName>
    </recommendedName>
</protein>
<gene>
    <name evidence="2" type="ORF">OXX778_LOCUS14955</name>
</gene>
<dbReference type="PROSITE" id="PS50097">
    <property type="entry name" value="BTB"/>
    <property type="match status" value="1"/>
</dbReference>
<dbReference type="SUPFAM" id="SSF54695">
    <property type="entry name" value="POZ domain"/>
    <property type="match status" value="1"/>
</dbReference>
<sequence length="240" mass="27754">MAILSIWSNVFEIMLKSNFKEKEFFEVYLMDQTYDNIHELLRVIYPPNKRITLVNIKRMLELADEYQMNELSVDVVNRCSDHLMYTLTSTIITNDIEIKEVNTEIMNTVLISRIKHLESVIEKLIKKAGSACLCLCLLTDIFYEKQTITLGFIELVGGHSAENVKKAIETTVKSFNFDKSKIRGFVSDEESSLVRLFGQIFKTIDSDSPILKEIIEPTSNKNRITEESSSFNERLELYID</sequence>
<dbReference type="InterPro" id="IPR011333">
    <property type="entry name" value="SKP1/BTB/POZ_sf"/>
</dbReference>
<evidence type="ECO:0000313" key="2">
    <source>
        <dbReference type="EMBL" id="CAF0971768.1"/>
    </source>
</evidence>
<evidence type="ECO:0000259" key="1">
    <source>
        <dbReference type="PROSITE" id="PS50097"/>
    </source>
</evidence>
<dbReference type="InterPro" id="IPR000210">
    <property type="entry name" value="BTB/POZ_dom"/>
</dbReference>
<keyword evidence="3" id="KW-1185">Reference proteome</keyword>
<feature type="domain" description="BTB" evidence="1">
    <location>
        <begin position="1"/>
        <end position="53"/>
    </location>
</feature>
<evidence type="ECO:0000313" key="3">
    <source>
        <dbReference type="Proteomes" id="UP000663879"/>
    </source>
</evidence>
<dbReference type="Gene3D" id="3.30.710.10">
    <property type="entry name" value="Potassium Channel Kv1.1, Chain A"/>
    <property type="match status" value="1"/>
</dbReference>
<dbReference type="PANTHER" id="PTHR22744">
    <property type="entry name" value="HELIX LOOP HELIX PROTEIN 21-RELATED"/>
    <property type="match status" value="1"/>
</dbReference>
<dbReference type="Pfam" id="PF00651">
    <property type="entry name" value="BTB"/>
    <property type="match status" value="1"/>
</dbReference>
<accession>A0A814EN55</accession>
<dbReference type="OrthoDB" id="437903at2759"/>
<dbReference type="AlphaFoldDB" id="A0A814EN55"/>
<dbReference type="PANTHER" id="PTHR22744:SF17">
    <property type="entry name" value="BTB DOMAIN-CONTAINING PROTEIN"/>
    <property type="match status" value="1"/>
</dbReference>
<proteinExistence type="predicted"/>
<comment type="caution">
    <text evidence="2">The sequence shown here is derived from an EMBL/GenBank/DDBJ whole genome shotgun (WGS) entry which is preliminary data.</text>
</comment>
<organism evidence="2 3">
    <name type="scientific">Brachionus calyciflorus</name>
    <dbReference type="NCBI Taxonomy" id="104777"/>
    <lineage>
        <taxon>Eukaryota</taxon>
        <taxon>Metazoa</taxon>
        <taxon>Spiralia</taxon>
        <taxon>Gnathifera</taxon>
        <taxon>Rotifera</taxon>
        <taxon>Eurotatoria</taxon>
        <taxon>Monogononta</taxon>
        <taxon>Pseudotrocha</taxon>
        <taxon>Ploima</taxon>
        <taxon>Brachionidae</taxon>
        <taxon>Brachionus</taxon>
    </lineage>
</organism>
<dbReference type="Proteomes" id="UP000663879">
    <property type="component" value="Unassembled WGS sequence"/>
</dbReference>
<dbReference type="EMBL" id="CAJNOC010003189">
    <property type="protein sequence ID" value="CAF0971768.1"/>
    <property type="molecule type" value="Genomic_DNA"/>
</dbReference>
<name>A0A814EN55_9BILA</name>